<proteinExistence type="predicted"/>
<evidence type="ECO:0000313" key="3">
    <source>
        <dbReference type="Proteomes" id="UP000620262"/>
    </source>
</evidence>
<keyword evidence="3" id="KW-1185">Reference proteome</keyword>
<sequence>MTEFYLRHKIAGQPLDIGIHAGDVQIGAFSSFHSNFTVIGGVVNQAVRLESQAAPGEILVSRETTLQAPELMSGTQVRPLLFKGL</sequence>
<dbReference type="InterPro" id="IPR001054">
    <property type="entry name" value="A/G_cyclase"/>
</dbReference>
<dbReference type="Proteomes" id="UP000620262">
    <property type="component" value="Unassembled WGS sequence"/>
</dbReference>
<reference evidence="2 3" key="1">
    <citation type="submission" date="2020-10" db="EMBL/GenBank/DDBJ databases">
        <title>Sequencing the genomes of 1000 actinobacteria strains.</title>
        <authorList>
            <person name="Klenk H.-P."/>
        </authorList>
    </citation>
    <scope>NUCLEOTIDE SEQUENCE [LARGE SCALE GENOMIC DNA]</scope>
    <source>
        <strain evidence="2 3">DSM 7307</strain>
    </source>
</reference>
<gene>
    <name evidence="2" type="ORF">H4W29_004201</name>
</gene>
<dbReference type="EMBL" id="JADBEC010000001">
    <property type="protein sequence ID" value="MBE1507020.1"/>
    <property type="molecule type" value="Genomic_DNA"/>
</dbReference>
<organism evidence="2 3">
    <name type="scientific">Rhizobium viscosum</name>
    <name type="common">Arthrobacter viscosus</name>
    <dbReference type="NCBI Taxonomy" id="1673"/>
    <lineage>
        <taxon>Bacteria</taxon>
        <taxon>Pseudomonadati</taxon>
        <taxon>Pseudomonadota</taxon>
        <taxon>Alphaproteobacteria</taxon>
        <taxon>Hyphomicrobiales</taxon>
        <taxon>Rhizobiaceae</taxon>
        <taxon>Rhizobium/Agrobacterium group</taxon>
        <taxon>Rhizobium</taxon>
    </lineage>
</organism>
<dbReference type="Pfam" id="PF00211">
    <property type="entry name" value="Guanylate_cyc"/>
    <property type="match status" value="1"/>
</dbReference>
<feature type="domain" description="Guanylate cyclase" evidence="1">
    <location>
        <begin position="15"/>
        <end position="50"/>
    </location>
</feature>
<evidence type="ECO:0000313" key="2">
    <source>
        <dbReference type="EMBL" id="MBE1507020.1"/>
    </source>
</evidence>
<dbReference type="PROSITE" id="PS50125">
    <property type="entry name" value="GUANYLATE_CYCLASE_2"/>
    <property type="match status" value="1"/>
</dbReference>
<dbReference type="InterPro" id="IPR029787">
    <property type="entry name" value="Nucleotide_cyclase"/>
</dbReference>
<accession>A0ABR9IV03</accession>
<dbReference type="SUPFAM" id="SSF55073">
    <property type="entry name" value="Nucleotide cyclase"/>
    <property type="match status" value="1"/>
</dbReference>
<name>A0ABR9IV03_RHIVS</name>
<protein>
    <submittedName>
        <fullName evidence="2">Class 3 adenylate cyclase</fullName>
    </submittedName>
</protein>
<dbReference type="Gene3D" id="3.30.70.1230">
    <property type="entry name" value="Nucleotide cyclase"/>
    <property type="match status" value="1"/>
</dbReference>
<evidence type="ECO:0000259" key="1">
    <source>
        <dbReference type="PROSITE" id="PS50125"/>
    </source>
</evidence>
<comment type="caution">
    <text evidence="2">The sequence shown here is derived from an EMBL/GenBank/DDBJ whole genome shotgun (WGS) entry which is preliminary data.</text>
</comment>